<feature type="region of interest" description="Disordered" evidence="4">
    <location>
        <begin position="222"/>
        <end position="246"/>
    </location>
</feature>
<comment type="caution">
    <text evidence="6">The sequence shown here is derived from an EMBL/GenBank/DDBJ whole genome shotgun (WGS) entry which is preliminary data.</text>
</comment>
<comment type="function">
    <text evidence="3">Necessary for protein synthesis in mitochondria. Functions as a ribosome recycling factor in mitochondria.</text>
</comment>
<keyword evidence="7" id="KW-1185">Reference proteome</keyword>
<dbReference type="Gene3D" id="3.30.1360.40">
    <property type="match status" value="1"/>
</dbReference>
<dbReference type="PANTHER" id="PTHR20982:SF3">
    <property type="entry name" value="MITOCHONDRIAL RIBOSOME RECYCLING FACTOR PSEUDO 1"/>
    <property type="match status" value="1"/>
</dbReference>
<evidence type="ECO:0000313" key="7">
    <source>
        <dbReference type="Proteomes" id="UP001610432"/>
    </source>
</evidence>
<sequence length="263" mass="28667">MQYTTFPTPHSRSPLWAAFVRAAYGIGLRRQTLSRGFSSSPFLNGAKKRGNAKQGLESRSDVKVSQASASPQDPLDLSQLETGIATAVSRLKDELAKLRVGGRLSPETIEGLRVDLSKGAKEMARLGELAQVVPKGGRMIAVLVSEESYLKPISSAILSSNLSLAPQPEPHHPLQLNIPIPPPTKESRDRTVLAAKAAMEKASGSVRDSRGIVHKRLQDSVKRKIARPDDARKSQDKMEKLAEKGQKEVRDMFEAAKKAMEQA</sequence>
<dbReference type="EMBL" id="JBFXLQ010000007">
    <property type="protein sequence ID" value="KAL2869921.1"/>
    <property type="molecule type" value="Genomic_DNA"/>
</dbReference>
<reference evidence="6 7" key="1">
    <citation type="submission" date="2024-07" db="EMBL/GenBank/DDBJ databases">
        <title>Section-level genome sequencing and comparative genomics of Aspergillus sections Usti and Cavernicolus.</title>
        <authorList>
            <consortium name="Lawrence Berkeley National Laboratory"/>
            <person name="Nybo J.L."/>
            <person name="Vesth T.C."/>
            <person name="Theobald S."/>
            <person name="Frisvad J.C."/>
            <person name="Larsen T.O."/>
            <person name="Kjaerboelling I."/>
            <person name="Rothschild-Mancinelli K."/>
            <person name="Lyhne E.K."/>
            <person name="Kogle M.E."/>
            <person name="Barry K."/>
            <person name="Clum A."/>
            <person name="Na H."/>
            <person name="Ledsgaard L."/>
            <person name="Lin J."/>
            <person name="Lipzen A."/>
            <person name="Kuo A."/>
            <person name="Riley R."/>
            <person name="Mondo S."/>
            <person name="Labutti K."/>
            <person name="Haridas S."/>
            <person name="Pangalinan J."/>
            <person name="Salamov A.A."/>
            <person name="Simmons B.A."/>
            <person name="Magnuson J.K."/>
            <person name="Chen J."/>
            <person name="Drula E."/>
            <person name="Henrissat B."/>
            <person name="Wiebenga A."/>
            <person name="Lubbers R.J."/>
            <person name="Gomes A.C."/>
            <person name="Macurrencykelacurrency M.R."/>
            <person name="Stajich J."/>
            <person name="Grigoriev I.V."/>
            <person name="Mortensen U.H."/>
            <person name="De Vries R.P."/>
            <person name="Baker S.E."/>
            <person name="Andersen M.R."/>
        </authorList>
    </citation>
    <scope>NUCLEOTIDE SEQUENCE [LARGE SCALE GENOMIC DNA]</scope>
    <source>
        <strain evidence="6 7">CBS 449.75</strain>
    </source>
</reference>
<feature type="domain" description="Ribosome recycling factor" evidence="5">
    <location>
        <begin position="91"/>
        <end position="259"/>
    </location>
</feature>
<feature type="region of interest" description="Disordered" evidence="4">
    <location>
        <begin position="39"/>
        <end position="76"/>
    </location>
</feature>
<protein>
    <submittedName>
        <fullName evidence="6">Ribosome recycling factor-domain-containing protein</fullName>
    </submittedName>
</protein>
<keyword evidence="2" id="KW-0648">Protein biosynthesis</keyword>
<dbReference type="InterPro" id="IPR002661">
    <property type="entry name" value="Ribosome_recyc_fac"/>
</dbReference>
<comment type="similarity">
    <text evidence="1">Belongs to the RRF family.</text>
</comment>
<evidence type="ECO:0000256" key="4">
    <source>
        <dbReference type="SAM" id="MobiDB-lite"/>
    </source>
</evidence>
<dbReference type="PANTHER" id="PTHR20982">
    <property type="entry name" value="RIBOSOME RECYCLING FACTOR"/>
    <property type="match status" value="1"/>
</dbReference>
<name>A0ABR4LZN3_9EURO</name>
<dbReference type="Gene3D" id="1.10.132.20">
    <property type="entry name" value="Ribosome-recycling factor"/>
    <property type="match status" value="1"/>
</dbReference>
<accession>A0ABR4LZN3</accession>
<gene>
    <name evidence="6" type="ORF">BJX67DRAFT_346015</name>
</gene>
<dbReference type="SUPFAM" id="SSF55194">
    <property type="entry name" value="Ribosome recycling factor, RRF"/>
    <property type="match status" value="1"/>
</dbReference>
<dbReference type="RefSeq" id="XP_070888900.1">
    <property type="nucleotide sequence ID" value="XM_071028394.1"/>
</dbReference>
<evidence type="ECO:0000313" key="6">
    <source>
        <dbReference type="EMBL" id="KAL2869921.1"/>
    </source>
</evidence>
<evidence type="ECO:0000259" key="5">
    <source>
        <dbReference type="Pfam" id="PF01765"/>
    </source>
</evidence>
<dbReference type="InterPro" id="IPR036191">
    <property type="entry name" value="RRF_sf"/>
</dbReference>
<evidence type="ECO:0000256" key="3">
    <source>
        <dbReference type="ARBA" id="ARBA00024909"/>
    </source>
</evidence>
<evidence type="ECO:0000256" key="1">
    <source>
        <dbReference type="ARBA" id="ARBA00005912"/>
    </source>
</evidence>
<organism evidence="6 7">
    <name type="scientific">Aspergillus lucknowensis</name>
    <dbReference type="NCBI Taxonomy" id="176173"/>
    <lineage>
        <taxon>Eukaryota</taxon>
        <taxon>Fungi</taxon>
        <taxon>Dikarya</taxon>
        <taxon>Ascomycota</taxon>
        <taxon>Pezizomycotina</taxon>
        <taxon>Eurotiomycetes</taxon>
        <taxon>Eurotiomycetidae</taxon>
        <taxon>Eurotiales</taxon>
        <taxon>Aspergillaceae</taxon>
        <taxon>Aspergillus</taxon>
        <taxon>Aspergillus subgen. Nidulantes</taxon>
    </lineage>
</organism>
<evidence type="ECO:0000256" key="2">
    <source>
        <dbReference type="ARBA" id="ARBA00022917"/>
    </source>
</evidence>
<dbReference type="Pfam" id="PF01765">
    <property type="entry name" value="RRF"/>
    <property type="match status" value="1"/>
</dbReference>
<dbReference type="GeneID" id="98143466"/>
<dbReference type="InterPro" id="IPR023584">
    <property type="entry name" value="Ribosome_recyc_fac_dom"/>
</dbReference>
<proteinExistence type="inferred from homology"/>
<dbReference type="Proteomes" id="UP001610432">
    <property type="component" value="Unassembled WGS sequence"/>
</dbReference>